<evidence type="ECO:0000313" key="2">
    <source>
        <dbReference type="EMBL" id="GEC96161.1"/>
    </source>
</evidence>
<evidence type="ECO:0000256" key="1">
    <source>
        <dbReference type="SAM" id="SignalP"/>
    </source>
</evidence>
<accession>A0A4Y4CTC8</accession>
<protein>
    <submittedName>
        <fullName evidence="2">Uncharacterized protein</fullName>
    </submittedName>
</protein>
<comment type="caution">
    <text evidence="2">The sequence shown here is derived from an EMBL/GenBank/DDBJ whole genome shotgun (WGS) entry which is preliminary data.</text>
</comment>
<proteinExistence type="predicted"/>
<sequence length="177" mass="18521">MNRLLLAGLLLSASAVAAAVDAPPSLTYSRSISSPITITPAAAPGASPLNLKQLRALYADIVKPIEPTRLWFKKPLAARLGAERDAEALVQRIDKTFGEAPDGPAAACRSAAIQQRMYVGAMNNMVALAEGHGQPAALDLLSALGTAVAYGQAAADCRRYLESQLPDGKTLDTPTKK</sequence>
<dbReference type="AlphaFoldDB" id="A0A4Y4CTC8"/>
<feature type="signal peptide" evidence="1">
    <location>
        <begin position="1"/>
        <end position="17"/>
    </location>
</feature>
<name>A0A4Y4CTC8_ZOORA</name>
<keyword evidence="1" id="KW-0732">Signal</keyword>
<dbReference type="Proteomes" id="UP000318422">
    <property type="component" value="Unassembled WGS sequence"/>
</dbReference>
<keyword evidence="3" id="KW-1185">Reference proteome</keyword>
<organism evidence="2 3">
    <name type="scientific">Zoogloea ramigera</name>
    <dbReference type="NCBI Taxonomy" id="350"/>
    <lineage>
        <taxon>Bacteria</taxon>
        <taxon>Pseudomonadati</taxon>
        <taxon>Pseudomonadota</taxon>
        <taxon>Betaproteobacteria</taxon>
        <taxon>Rhodocyclales</taxon>
        <taxon>Zoogloeaceae</taxon>
        <taxon>Zoogloea</taxon>
    </lineage>
</organism>
<reference evidence="2 3" key="1">
    <citation type="submission" date="2019-06" db="EMBL/GenBank/DDBJ databases">
        <title>Whole genome shotgun sequence of Zoogloea ramigera NBRC 15342.</title>
        <authorList>
            <person name="Hosoyama A."/>
            <person name="Uohara A."/>
            <person name="Ohji S."/>
            <person name="Ichikawa N."/>
        </authorList>
    </citation>
    <scope>NUCLEOTIDE SEQUENCE [LARGE SCALE GENOMIC DNA]</scope>
    <source>
        <strain evidence="2 3">NBRC 15342</strain>
    </source>
</reference>
<evidence type="ECO:0000313" key="3">
    <source>
        <dbReference type="Proteomes" id="UP000318422"/>
    </source>
</evidence>
<feature type="chain" id="PRO_5021325210" evidence="1">
    <location>
        <begin position="18"/>
        <end position="177"/>
    </location>
</feature>
<gene>
    <name evidence="2" type="ORF">ZRA01_22340</name>
</gene>
<dbReference type="RefSeq" id="WP_141352207.1">
    <property type="nucleotide sequence ID" value="NZ_BJNV01000037.1"/>
</dbReference>
<dbReference type="EMBL" id="BJNV01000037">
    <property type="protein sequence ID" value="GEC96161.1"/>
    <property type="molecule type" value="Genomic_DNA"/>
</dbReference>